<sequence length="136" mass="15285">MQVATDSERERIALGHEVDWSHTSVVKFERLPVADARTLLDEGYVDPQARVGDSPTMVEILAFCERWSAESPQTDGETSLHGRVVAPEDPETGVYFEGVRYTGPTSAEFVRAFADTFATAQSFMLEKDLHARCWFR</sequence>
<name>A0A9E7R501_9EURY</name>
<dbReference type="AlphaFoldDB" id="A0A9E7R501"/>
<evidence type="ECO:0000313" key="1">
    <source>
        <dbReference type="EMBL" id="UWM55904.1"/>
    </source>
</evidence>
<dbReference type="KEGG" id="ssai:N0B31_06365"/>
<protein>
    <submittedName>
        <fullName evidence="1">Uncharacterized protein</fullName>
    </submittedName>
</protein>
<reference evidence="1" key="1">
    <citation type="submission" date="2022-09" db="EMBL/GenBank/DDBJ databases">
        <title>Diverse halophilic archaea isolated from saline environments.</title>
        <authorList>
            <person name="Cui H.-L."/>
        </authorList>
    </citation>
    <scope>NUCLEOTIDE SEQUENCE</scope>
    <source>
        <strain evidence="1">ZS-35-S2</strain>
    </source>
</reference>
<dbReference type="GeneID" id="74942029"/>
<accession>A0A9E7R501</accession>
<proteinExistence type="predicted"/>
<gene>
    <name evidence="1" type="ORF">N0B31_06365</name>
</gene>
<dbReference type="EMBL" id="CP104003">
    <property type="protein sequence ID" value="UWM55904.1"/>
    <property type="molecule type" value="Genomic_DNA"/>
</dbReference>
<dbReference type="Proteomes" id="UP001057580">
    <property type="component" value="Chromosome"/>
</dbReference>
<dbReference type="RefSeq" id="WP_260595016.1">
    <property type="nucleotide sequence ID" value="NZ_CP104003.1"/>
</dbReference>
<keyword evidence="2" id="KW-1185">Reference proteome</keyword>
<organism evidence="1 2">
    <name type="scientific">Salinirubellus salinus</name>
    <dbReference type="NCBI Taxonomy" id="1364945"/>
    <lineage>
        <taxon>Archaea</taxon>
        <taxon>Methanobacteriati</taxon>
        <taxon>Methanobacteriota</taxon>
        <taxon>Stenosarchaea group</taxon>
        <taxon>Halobacteria</taxon>
        <taxon>Halobacteriales</taxon>
        <taxon>Natronomonadaceae</taxon>
        <taxon>Salinirubellus</taxon>
    </lineage>
</organism>
<evidence type="ECO:0000313" key="2">
    <source>
        <dbReference type="Proteomes" id="UP001057580"/>
    </source>
</evidence>